<dbReference type="VEuPathDB" id="ToxoDB:CSUI_006567"/>
<evidence type="ECO:0000256" key="1">
    <source>
        <dbReference type="SAM" id="Coils"/>
    </source>
</evidence>
<evidence type="ECO:0000313" key="3">
    <source>
        <dbReference type="EMBL" id="PHJ19602.1"/>
    </source>
</evidence>
<name>A0A2C6KTK6_9APIC</name>
<dbReference type="RefSeq" id="XP_067921300.1">
    <property type="nucleotide sequence ID" value="XM_068066723.1"/>
</dbReference>
<keyword evidence="4" id="KW-1185">Reference proteome</keyword>
<proteinExistence type="predicted"/>
<organism evidence="3 4">
    <name type="scientific">Cystoisospora suis</name>
    <dbReference type="NCBI Taxonomy" id="483139"/>
    <lineage>
        <taxon>Eukaryota</taxon>
        <taxon>Sar</taxon>
        <taxon>Alveolata</taxon>
        <taxon>Apicomplexa</taxon>
        <taxon>Conoidasida</taxon>
        <taxon>Coccidia</taxon>
        <taxon>Eucoccidiorida</taxon>
        <taxon>Eimeriorina</taxon>
        <taxon>Sarcocystidae</taxon>
        <taxon>Cystoisospora</taxon>
    </lineage>
</organism>
<dbReference type="AlphaFoldDB" id="A0A2C6KTK6"/>
<feature type="compositionally biased region" description="Low complexity" evidence="2">
    <location>
        <begin position="129"/>
        <end position="142"/>
    </location>
</feature>
<keyword evidence="1" id="KW-0175">Coiled coil</keyword>
<evidence type="ECO:0000256" key="2">
    <source>
        <dbReference type="SAM" id="MobiDB-lite"/>
    </source>
</evidence>
<dbReference type="EMBL" id="MIGC01003339">
    <property type="protein sequence ID" value="PHJ19602.1"/>
    <property type="molecule type" value="Genomic_DNA"/>
</dbReference>
<reference evidence="3 4" key="1">
    <citation type="journal article" date="2017" name="Int. J. Parasitol.">
        <title>The genome of the protozoan parasite Cystoisospora suis and a reverse vaccinology approach to identify vaccine candidates.</title>
        <authorList>
            <person name="Palmieri N."/>
            <person name="Shrestha A."/>
            <person name="Ruttkowski B."/>
            <person name="Beck T."/>
            <person name="Vogl C."/>
            <person name="Tomley F."/>
            <person name="Blake D.P."/>
            <person name="Joachim A."/>
        </authorList>
    </citation>
    <scope>NUCLEOTIDE SEQUENCE [LARGE SCALE GENOMIC DNA]</scope>
    <source>
        <strain evidence="3 4">Wien I</strain>
    </source>
</reference>
<dbReference type="Proteomes" id="UP000221165">
    <property type="component" value="Unassembled WGS sequence"/>
</dbReference>
<evidence type="ECO:0000313" key="4">
    <source>
        <dbReference type="Proteomes" id="UP000221165"/>
    </source>
</evidence>
<feature type="region of interest" description="Disordered" evidence="2">
    <location>
        <begin position="124"/>
        <end position="165"/>
    </location>
</feature>
<feature type="coiled-coil region" evidence="1">
    <location>
        <begin position="3"/>
        <end position="64"/>
    </location>
</feature>
<dbReference type="GeneID" id="94429934"/>
<sequence length="182" mass="20195">MEKQLLQQQIATLQGELQTFAQTAEANRQLMDELEQLQREKGSLQQSQAAQTQLMEELRSLQERCVQTAAVCSEIELTLLADRQSHLLHELGRSKRLQEHAERDYLFLLSQMEGFTEQIALRQTRESTPHLSSSSLPYSSSYQMKNGLPPSHENSASSSSSTDGAGRVALAVVSSSSSIETG</sequence>
<gene>
    <name evidence="3" type="ORF">CSUI_006567</name>
</gene>
<comment type="caution">
    <text evidence="3">The sequence shown here is derived from an EMBL/GenBank/DDBJ whole genome shotgun (WGS) entry which is preliminary data.</text>
</comment>
<protein>
    <submittedName>
        <fullName evidence="3">Uncharacterized protein</fullName>
    </submittedName>
</protein>
<accession>A0A2C6KTK6</accession>